<evidence type="ECO:0000256" key="2">
    <source>
        <dbReference type="ARBA" id="ARBA00006434"/>
    </source>
</evidence>
<gene>
    <name evidence="8" type="ORF">KI659_07325</name>
</gene>
<dbReference type="NCBIfam" id="TIGR00813">
    <property type="entry name" value="sss"/>
    <property type="match status" value="1"/>
</dbReference>
<evidence type="ECO:0000313" key="8">
    <source>
        <dbReference type="EMBL" id="MBS9523824.1"/>
    </source>
</evidence>
<feature type="transmembrane region" description="Helical" evidence="7">
    <location>
        <begin position="277"/>
        <end position="303"/>
    </location>
</feature>
<dbReference type="Gene3D" id="1.20.1730.10">
    <property type="entry name" value="Sodium/glucose cotransporter"/>
    <property type="match status" value="1"/>
</dbReference>
<dbReference type="RefSeq" id="WP_213944709.1">
    <property type="nucleotide sequence ID" value="NZ_JAHCMY010000003.1"/>
</dbReference>
<protein>
    <submittedName>
        <fullName evidence="8">Sodium/solute symporter</fullName>
    </submittedName>
</protein>
<organism evidence="8 9">
    <name type="scientific">Litoribacter ruber</name>
    <dbReference type="NCBI Taxonomy" id="702568"/>
    <lineage>
        <taxon>Bacteria</taxon>
        <taxon>Pseudomonadati</taxon>
        <taxon>Bacteroidota</taxon>
        <taxon>Cytophagia</taxon>
        <taxon>Cytophagales</taxon>
        <taxon>Cyclobacteriaceae</taxon>
        <taxon>Litoribacter</taxon>
    </lineage>
</organism>
<feature type="transmembrane region" description="Helical" evidence="7">
    <location>
        <begin position="12"/>
        <end position="34"/>
    </location>
</feature>
<keyword evidence="9" id="KW-1185">Reference proteome</keyword>
<dbReference type="PANTHER" id="PTHR11819:SF195">
    <property type="entry name" value="SODIUM_GLUCOSE COTRANSPORTER 4"/>
    <property type="match status" value="1"/>
</dbReference>
<feature type="transmembrane region" description="Helical" evidence="7">
    <location>
        <begin position="400"/>
        <end position="422"/>
    </location>
</feature>
<dbReference type="Proteomes" id="UP001319104">
    <property type="component" value="Unassembled WGS sequence"/>
</dbReference>
<dbReference type="InterPro" id="IPR001734">
    <property type="entry name" value="Na/solute_symporter"/>
</dbReference>
<dbReference type="PANTHER" id="PTHR11819">
    <property type="entry name" value="SOLUTE CARRIER FAMILY 5"/>
    <property type="match status" value="1"/>
</dbReference>
<name>A0AAP2CHI6_9BACT</name>
<keyword evidence="4 7" id="KW-1133">Transmembrane helix</keyword>
<comment type="subcellular location">
    <subcellularLocation>
        <location evidence="1">Membrane</location>
        <topology evidence="1">Multi-pass membrane protein</topology>
    </subcellularLocation>
</comment>
<evidence type="ECO:0000256" key="7">
    <source>
        <dbReference type="SAM" id="Phobius"/>
    </source>
</evidence>
<feature type="transmembrane region" description="Helical" evidence="7">
    <location>
        <begin position="55"/>
        <end position="77"/>
    </location>
</feature>
<dbReference type="AlphaFoldDB" id="A0AAP2CHI6"/>
<evidence type="ECO:0000256" key="3">
    <source>
        <dbReference type="ARBA" id="ARBA00022692"/>
    </source>
</evidence>
<evidence type="ECO:0000256" key="1">
    <source>
        <dbReference type="ARBA" id="ARBA00004141"/>
    </source>
</evidence>
<feature type="transmembrane region" description="Helical" evidence="7">
    <location>
        <begin position="89"/>
        <end position="107"/>
    </location>
</feature>
<dbReference type="GO" id="GO:0005412">
    <property type="term" value="F:D-glucose:sodium symporter activity"/>
    <property type="evidence" value="ECO:0007669"/>
    <property type="project" value="TreeGrafter"/>
</dbReference>
<dbReference type="PROSITE" id="PS50283">
    <property type="entry name" value="NA_SOLUT_SYMP_3"/>
    <property type="match status" value="1"/>
</dbReference>
<feature type="transmembrane region" description="Helical" evidence="7">
    <location>
        <begin position="457"/>
        <end position="479"/>
    </location>
</feature>
<feature type="transmembrane region" description="Helical" evidence="7">
    <location>
        <begin position="161"/>
        <end position="180"/>
    </location>
</feature>
<accession>A0AAP2CHI6</accession>
<dbReference type="Pfam" id="PF00474">
    <property type="entry name" value="SSF"/>
    <property type="match status" value="1"/>
</dbReference>
<dbReference type="InterPro" id="IPR038377">
    <property type="entry name" value="Na/Glc_symporter_sf"/>
</dbReference>
<feature type="transmembrane region" description="Helical" evidence="7">
    <location>
        <begin position="429"/>
        <end position="451"/>
    </location>
</feature>
<evidence type="ECO:0000256" key="6">
    <source>
        <dbReference type="RuleBase" id="RU362091"/>
    </source>
</evidence>
<reference evidence="8 9" key="1">
    <citation type="submission" date="2021-05" db="EMBL/GenBank/DDBJ databases">
        <authorList>
            <person name="Zhang Z.D."/>
            <person name="Osman G."/>
        </authorList>
    </citation>
    <scope>NUCLEOTIDE SEQUENCE [LARGE SCALE GENOMIC DNA]</scope>
    <source>
        <strain evidence="8 9">KCTC 32217</strain>
    </source>
</reference>
<feature type="transmembrane region" description="Helical" evidence="7">
    <location>
        <begin position="192"/>
        <end position="209"/>
    </location>
</feature>
<evidence type="ECO:0000256" key="5">
    <source>
        <dbReference type="ARBA" id="ARBA00023136"/>
    </source>
</evidence>
<evidence type="ECO:0000313" key="9">
    <source>
        <dbReference type="Proteomes" id="UP001319104"/>
    </source>
</evidence>
<comment type="similarity">
    <text evidence="2 6">Belongs to the sodium:solute symporter (SSF) (TC 2.A.21) family.</text>
</comment>
<comment type="caution">
    <text evidence="8">The sequence shown here is derived from an EMBL/GenBank/DDBJ whole genome shotgun (WGS) entry which is preliminary data.</text>
</comment>
<dbReference type="EMBL" id="JAHCMY010000003">
    <property type="protein sequence ID" value="MBS9523824.1"/>
    <property type="molecule type" value="Genomic_DNA"/>
</dbReference>
<feature type="transmembrane region" description="Helical" evidence="7">
    <location>
        <begin position="369"/>
        <end position="394"/>
    </location>
</feature>
<feature type="transmembrane region" description="Helical" evidence="7">
    <location>
        <begin position="128"/>
        <end position="149"/>
    </location>
</feature>
<keyword evidence="5 7" id="KW-0472">Membrane</keyword>
<feature type="transmembrane region" description="Helical" evidence="7">
    <location>
        <begin position="514"/>
        <end position="532"/>
    </location>
</feature>
<feature type="transmembrane region" description="Helical" evidence="7">
    <location>
        <begin position="323"/>
        <end position="348"/>
    </location>
</feature>
<keyword evidence="3 7" id="KW-0812">Transmembrane</keyword>
<feature type="transmembrane region" description="Helical" evidence="7">
    <location>
        <begin position="237"/>
        <end position="256"/>
    </location>
</feature>
<evidence type="ECO:0000256" key="4">
    <source>
        <dbReference type="ARBA" id="ARBA00022989"/>
    </source>
</evidence>
<sequence>MILLTSAPSFELATIDYIVVAVYIVFILGLGFYVGRKEKSSGSFFLGGRASTWPLVGFGLMAANLSGASYLGLAGAGYYDGISVWNYEWMGSLLLILFTFFILPFYLKSGVETIPEYLERRYDPKTRYLFSGFTIFTALFIDSAGALFAGTVTLGLLFPAAPTWVLIAGLTFLGGIYVILGGLRAVMITDTIQGVLLLIAGGIIFYFSFQELGSWQAVVEAAPQDGFKLFKPADDEFLPWPGVFTGVFWIGIYYWATNHVVVQKVLSAKNLNHGRGGVLFAAFMKLPFLFLLILPGLMGRAIYPDLDDADQIWPILAFDFMPTGIRGLVFAALAAALMSSLDSVLNGASSLVVNDFLKRKKIVVDEGKLLIYGKVTVGVFMVVAALWAPVIFMFDGIVEYFQSFIGHITMPVVVVYLGGLFWKRATREAAFYTLIIGAPIGLAVFFIGEIFEVIDIQFLYSTGLMLLLSLSLFITISFLTPKTEREKLQSNTIHPSDWKDQLRNMEGLPWYKDFRFWAATILALTLAMVIWLG</sequence>
<proteinExistence type="inferred from homology"/>
<dbReference type="GO" id="GO:0005886">
    <property type="term" value="C:plasma membrane"/>
    <property type="evidence" value="ECO:0007669"/>
    <property type="project" value="TreeGrafter"/>
</dbReference>